<reference evidence="3" key="1">
    <citation type="submission" date="2023-05" db="EMBL/GenBank/DDBJ databases">
        <authorList>
            <person name="Huff M."/>
        </authorList>
    </citation>
    <scope>NUCLEOTIDE SEQUENCE</scope>
</reference>
<sequence>MVQTTVLLNSSFSEIVGGPPRRKRLRQFKFEPLWLCEKGCIDVIHEGWSPGRNSHVDSDGIEGRPESARMGGEMDRINGRDCIDNFVGKIETCRDKLVQWGGNIRELPAKIKTIRSKLKRLKEENFSVTNFEKIRSLEGELELLLNKEELYWKQRSRMDWLHHGDRNSKFFHSKASARKVNNTMLGLFDVNGTWRTDCEGIGDVVANYFHTLFQSSQPSPEDIETVTQAVNPVVSDHMNRVLRDPFTDKEAISFKSMSQAVPQIHTVSELITYRGWNHGLLEECFNPVDSEAIRSIPLGKLPTPDQLIWRHSEDGEYCVKSGYWLAYTIKTPGLEVSSSYNSYAKWWKFLWALNIRPKVRAFMYRAFNNIIPALFNLTRRHVPISPVCDMCHLDYETAVHALIRCDRAYAMWYQAGLGKLISEFKGTEFSNFTMLAYHKLKINEFEKLCMTAWQIWSDQNVLHHGRSVPPVQHQCEKVEVFLADFQSTQLSLKVSCRVSANQSGISRRKFWKAPPTDELILNTDAAVNIEEGEIAIGAVVRNHRGEVMVSLGKVFKGNYSPLTAKILAIREGLEFVADSGLRVNIVETDSLLSVQAISLHPPFSQVLNVAEDCSFLMARMENCKIRHAPRQTNQVAHELALLAKNSRIDFMCCEEVPEPIVNLVNYDISHMID</sequence>
<feature type="domain" description="Reverse transcriptase zinc-binding" evidence="2">
    <location>
        <begin position="341"/>
        <end position="412"/>
    </location>
</feature>
<dbReference type="InterPro" id="IPR036397">
    <property type="entry name" value="RNaseH_sf"/>
</dbReference>
<dbReference type="CDD" id="cd06222">
    <property type="entry name" value="RNase_H_like"/>
    <property type="match status" value="1"/>
</dbReference>
<dbReference type="InterPro" id="IPR002156">
    <property type="entry name" value="RNaseH_domain"/>
</dbReference>
<feature type="domain" description="RNase H type-1" evidence="1">
    <location>
        <begin position="522"/>
        <end position="640"/>
    </location>
</feature>
<dbReference type="PANTHER" id="PTHR47723">
    <property type="entry name" value="OS05G0353850 PROTEIN"/>
    <property type="match status" value="1"/>
</dbReference>
<dbReference type="Gene3D" id="3.30.420.10">
    <property type="entry name" value="Ribonuclease H-like superfamily/Ribonuclease H"/>
    <property type="match status" value="1"/>
</dbReference>
<protein>
    <recommendedName>
        <fullName evidence="5">RNase H type-1 domain-containing protein</fullName>
    </recommendedName>
</protein>
<dbReference type="AlphaFoldDB" id="A0AAD1ZI93"/>
<dbReference type="EMBL" id="OU503045">
    <property type="protein sequence ID" value="CAI9769985.1"/>
    <property type="molecule type" value="Genomic_DNA"/>
</dbReference>
<gene>
    <name evidence="3" type="ORF">FPE_LOCUS16305</name>
</gene>
<dbReference type="InterPro" id="IPR053151">
    <property type="entry name" value="RNase_H-like"/>
</dbReference>
<evidence type="ECO:0000313" key="4">
    <source>
        <dbReference type="Proteomes" id="UP000834106"/>
    </source>
</evidence>
<evidence type="ECO:0000259" key="1">
    <source>
        <dbReference type="Pfam" id="PF13456"/>
    </source>
</evidence>
<dbReference type="InterPro" id="IPR026960">
    <property type="entry name" value="RVT-Znf"/>
</dbReference>
<dbReference type="InterPro" id="IPR012337">
    <property type="entry name" value="RNaseH-like_sf"/>
</dbReference>
<accession>A0AAD1ZI93</accession>
<dbReference type="InterPro" id="IPR044730">
    <property type="entry name" value="RNase_H-like_dom_plant"/>
</dbReference>
<evidence type="ECO:0000313" key="3">
    <source>
        <dbReference type="EMBL" id="CAI9769985.1"/>
    </source>
</evidence>
<dbReference type="GO" id="GO:0003676">
    <property type="term" value="F:nucleic acid binding"/>
    <property type="evidence" value="ECO:0007669"/>
    <property type="project" value="InterPro"/>
</dbReference>
<dbReference type="Pfam" id="PF13966">
    <property type="entry name" value="zf-RVT"/>
    <property type="match status" value="1"/>
</dbReference>
<dbReference type="PANTHER" id="PTHR47723:SF19">
    <property type="entry name" value="POLYNUCLEOTIDYL TRANSFERASE, RIBONUCLEASE H-LIKE SUPERFAMILY PROTEIN"/>
    <property type="match status" value="1"/>
</dbReference>
<proteinExistence type="predicted"/>
<keyword evidence="4" id="KW-1185">Reference proteome</keyword>
<dbReference type="Proteomes" id="UP000834106">
    <property type="component" value="Chromosome 10"/>
</dbReference>
<organism evidence="3 4">
    <name type="scientific">Fraxinus pennsylvanica</name>
    <dbReference type="NCBI Taxonomy" id="56036"/>
    <lineage>
        <taxon>Eukaryota</taxon>
        <taxon>Viridiplantae</taxon>
        <taxon>Streptophyta</taxon>
        <taxon>Embryophyta</taxon>
        <taxon>Tracheophyta</taxon>
        <taxon>Spermatophyta</taxon>
        <taxon>Magnoliopsida</taxon>
        <taxon>eudicotyledons</taxon>
        <taxon>Gunneridae</taxon>
        <taxon>Pentapetalae</taxon>
        <taxon>asterids</taxon>
        <taxon>lamiids</taxon>
        <taxon>Lamiales</taxon>
        <taxon>Oleaceae</taxon>
        <taxon>Oleeae</taxon>
        <taxon>Fraxinus</taxon>
    </lineage>
</organism>
<name>A0AAD1ZI93_9LAMI</name>
<evidence type="ECO:0000259" key="2">
    <source>
        <dbReference type="Pfam" id="PF13966"/>
    </source>
</evidence>
<evidence type="ECO:0008006" key="5">
    <source>
        <dbReference type="Google" id="ProtNLM"/>
    </source>
</evidence>
<dbReference type="SUPFAM" id="SSF53098">
    <property type="entry name" value="Ribonuclease H-like"/>
    <property type="match status" value="1"/>
</dbReference>
<dbReference type="GO" id="GO:0004523">
    <property type="term" value="F:RNA-DNA hybrid ribonuclease activity"/>
    <property type="evidence" value="ECO:0007669"/>
    <property type="project" value="InterPro"/>
</dbReference>
<dbReference type="Pfam" id="PF13456">
    <property type="entry name" value="RVT_3"/>
    <property type="match status" value="1"/>
</dbReference>